<name>A0A1L7WFD3_9HELO</name>
<dbReference type="Proteomes" id="UP000184330">
    <property type="component" value="Unassembled WGS sequence"/>
</dbReference>
<sequence length="265" mass="29356">MTHSHKGFSDQDLIIGFTWGTAAKLIDSSLVGLDVSLPRSSTNIASYKAEDIITRDVCIIGGSSTGTYSAVLLGVFNKSVAHRLRQKSSRRCPSNGWISGPANRYWVRVGQYDSFGGCSRRILHAAFKVSGVERGFIPDPVPEDLLMPFGDFVKKYSLEAAVYTIFQLSQSMGDIYHTLTLYVMKVIGLDLLKNLESGFLTTARHDNSEPYQKAQATLSKDPLLNSTVIGMDRCWYSGRTEAHPSQEVAHNHSTEARQPLRLRPL</sequence>
<organism evidence="2 3">
    <name type="scientific">Phialocephala subalpina</name>
    <dbReference type="NCBI Taxonomy" id="576137"/>
    <lineage>
        <taxon>Eukaryota</taxon>
        <taxon>Fungi</taxon>
        <taxon>Dikarya</taxon>
        <taxon>Ascomycota</taxon>
        <taxon>Pezizomycotina</taxon>
        <taxon>Leotiomycetes</taxon>
        <taxon>Helotiales</taxon>
        <taxon>Mollisiaceae</taxon>
        <taxon>Phialocephala</taxon>
        <taxon>Phialocephala fortinii species complex</taxon>
    </lineage>
</organism>
<gene>
    <name evidence="2" type="ORF">PAC_01325</name>
</gene>
<evidence type="ECO:0000313" key="3">
    <source>
        <dbReference type="Proteomes" id="UP000184330"/>
    </source>
</evidence>
<evidence type="ECO:0000313" key="2">
    <source>
        <dbReference type="EMBL" id="CZR51449.1"/>
    </source>
</evidence>
<proteinExistence type="predicted"/>
<feature type="region of interest" description="Disordered" evidence="1">
    <location>
        <begin position="244"/>
        <end position="265"/>
    </location>
</feature>
<dbReference type="AlphaFoldDB" id="A0A1L7WFD3"/>
<feature type="compositionally biased region" description="Basic and acidic residues" evidence="1">
    <location>
        <begin position="244"/>
        <end position="255"/>
    </location>
</feature>
<keyword evidence="3" id="KW-1185">Reference proteome</keyword>
<accession>A0A1L7WFD3</accession>
<reference evidence="2 3" key="1">
    <citation type="submission" date="2016-03" db="EMBL/GenBank/DDBJ databases">
        <authorList>
            <person name="Ploux O."/>
        </authorList>
    </citation>
    <scope>NUCLEOTIDE SEQUENCE [LARGE SCALE GENOMIC DNA]</scope>
    <source>
        <strain evidence="2 3">UAMH 11012</strain>
    </source>
</reference>
<dbReference type="OrthoDB" id="68575at2759"/>
<protein>
    <submittedName>
        <fullName evidence="2">Uncharacterized protein</fullName>
    </submittedName>
</protein>
<dbReference type="EMBL" id="FJOG01000002">
    <property type="protein sequence ID" value="CZR51449.1"/>
    <property type="molecule type" value="Genomic_DNA"/>
</dbReference>
<evidence type="ECO:0000256" key="1">
    <source>
        <dbReference type="SAM" id="MobiDB-lite"/>
    </source>
</evidence>